<keyword evidence="4" id="KW-1185">Reference proteome</keyword>
<dbReference type="AlphaFoldDB" id="A0A7W6C6M2"/>
<evidence type="ECO:0000313" key="3">
    <source>
        <dbReference type="EMBL" id="MBB3940466.1"/>
    </source>
</evidence>
<evidence type="ECO:0008006" key="5">
    <source>
        <dbReference type="Google" id="ProtNLM"/>
    </source>
</evidence>
<dbReference type="Pfam" id="PF12172">
    <property type="entry name" value="zf-ChsH2"/>
    <property type="match status" value="1"/>
</dbReference>
<dbReference type="InterPro" id="IPR002878">
    <property type="entry name" value="ChsH2_C"/>
</dbReference>
<dbReference type="PANTHER" id="PTHR34075">
    <property type="entry name" value="BLR3430 PROTEIN"/>
    <property type="match status" value="1"/>
</dbReference>
<feature type="domain" description="ChsH2 rubredoxin-like zinc ribbon" evidence="2">
    <location>
        <begin position="19"/>
        <end position="51"/>
    </location>
</feature>
<name>A0A7W6C6M2_9SPHN</name>
<dbReference type="PANTHER" id="PTHR34075:SF5">
    <property type="entry name" value="BLR3430 PROTEIN"/>
    <property type="match status" value="1"/>
</dbReference>
<protein>
    <recommendedName>
        <fullName evidence="5">DUF35 domain-containing protein</fullName>
    </recommendedName>
</protein>
<proteinExistence type="predicted"/>
<dbReference type="InterPro" id="IPR022002">
    <property type="entry name" value="ChsH2_Znr"/>
</dbReference>
<accession>A0A7W6C6M2</accession>
<feature type="domain" description="ChsH2 C-terminal OB-fold" evidence="1">
    <location>
        <begin position="57"/>
        <end position="116"/>
    </location>
</feature>
<dbReference type="SUPFAM" id="SSF50249">
    <property type="entry name" value="Nucleic acid-binding proteins"/>
    <property type="match status" value="1"/>
</dbReference>
<sequence length="135" mass="14119">MSYDKLPVPDPDLASALFFAALDAGQLEIQRCARCGTPHLAVILCDACGGDVFLAERATGSGIIYSATRCHTVHHPAFADLAPFTGGIVELSEGPRLFAPLIGPGPFAVGQAVTAEVLRVGDRKLVAFRRTGATV</sequence>
<comment type="caution">
    <text evidence="3">The sequence shown here is derived from an EMBL/GenBank/DDBJ whole genome shotgun (WGS) entry which is preliminary data.</text>
</comment>
<dbReference type="Proteomes" id="UP000561459">
    <property type="component" value="Unassembled WGS sequence"/>
</dbReference>
<gene>
    <name evidence="3" type="ORF">GGR39_002123</name>
</gene>
<dbReference type="RefSeq" id="WP_183617062.1">
    <property type="nucleotide sequence ID" value="NZ_JACIDY010000004.1"/>
</dbReference>
<dbReference type="InterPro" id="IPR052513">
    <property type="entry name" value="Thioester_dehydratase-like"/>
</dbReference>
<dbReference type="Pfam" id="PF01796">
    <property type="entry name" value="OB_ChsH2_C"/>
    <property type="match status" value="1"/>
</dbReference>
<dbReference type="InterPro" id="IPR012340">
    <property type="entry name" value="NA-bd_OB-fold"/>
</dbReference>
<reference evidence="3 4" key="1">
    <citation type="submission" date="2020-08" db="EMBL/GenBank/DDBJ databases">
        <title>Genomic Encyclopedia of Type Strains, Phase IV (KMG-IV): sequencing the most valuable type-strain genomes for metagenomic binning, comparative biology and taxonomic classification.</title>
        <authorList>
            <person name="Goeker M."/>
        </authorList>
    </citation>
    <scope>NUCLEOTIDE SEQUENCE [LARGE SCALE GENOMIC DNA]</scope>
    <source>
        <strain evidence="3 4">DSM 27568</strain>
    </source>
</reference>
<evidence type="ECO:0000259" key="1">
    <source>
        <dbReference type="Pfam" id="PF01796"/>
    </source>
</evidence>
<organism evidence="3 4">
    <name type="scientific">Novosphingobium fluoreni</name>
    <dbReference type="NCBI Taxonomy" id="1391222"/>
    <lineage>
        <taxon>Bacteria</taxon>
        <taxon>Pseudomonadati</taxon>
        <taxon>Pseudomonadota</taxon>
        <taxon>Alphaproteobacteria</taxon>
        <taxon>Sphingomonadales</taxon>
        <taxon>Sphingomonadaceae</taxon>
        <taxon>Novosphingobium</taxon>
    </lineage>
</organism>
<evidence type="ECO:0000313" key="4">
    <source>
        <dbReference type="Proteomes" id="UP000561459"/>
    </source>
</evidence>
<dbReference type="EMBL" id="JACIDY010000004">
    <property type="protein sequence ID" value="MBB3940466.1"/>
    <property type="molecule type" value="Genomic_DNA"/>
</dbReference>
<evidence type="ECO:0000259" key="2">
    <source>
        <dbReference type="Pfam" id="PF12172"/>
    </source>
</evidence>